<evidence type="ECO:0000313" key="2">
    <source>
        <dbReference type="EMBL" id="PKI69425.1"/>
    </source>
</evidence>
<protein>
    <submittedName>
        <fullName evidence="2">Uncharacterized protein</fullName>
    </submittedName>
</protein>
<feature type="region of interest" description="Disordered" evidence="1">
    <location>
        <begin position="1"/>
        <end position="45"/>
    </location>
</feature>
<feature type="compositionally biased region" description="Gly residues" evidence="1">
    <location>
        <begin position="28"/>
        <end position="39"/>
    </location>
</feature>
<name>A0A2I0KLR4_PUNGR</name>
<reference evidence="2 3" key="1">
    <citation type="submission" date="2017-11" db="EMBL/GenBank/DDBJ databases">
        <title>De-novo sequencing of pomegranate (Punica granatum L.) genome.</title>
        <authorList>
            <person name="Akparov Z."/>
            <person name="Amiraslanov A."/>
            <person name="Hajiyeva S."/>
            <person name="Abbasov M."/>
            <person name="Kaur K."/>
            <person name="Hamwieh A."/>
            <person name="Solovyev V."/>
            <person name="Salamov A."/>
            <person name="Braich B."/>
            <person name="Kosarev P."/>
            <person name="Mahmoud A."/>
            <person name="Hajiyev E."/>
            <person name="Babayeva S."/>
            <person name="Izzatullayeva V."/>
            <person name="Mammadov A."/>
            <person name="Mammadov A."/>
            <person name="Sharifova S."/>
            <person name="Ojaghi J."/>
            <person name="Eynullazada K."/>
            <person name="Bayramov B."/>
            <person name="Abdulazimova A."/>
            <person name="Shahmuradov I."/>
        </authorList>
    </citation>
    <scope>NUCLEOTIDE SEQUENCE [LARGE SCALE GENOMIC DNA]</scope>
    <source>
        <strain evidence="3">cv. AG2017</strain>
        <tissue evidence="2">Leaf</tissue>
    </source>
</reference>
<dbReference type="AlphaFoldDB" id="A0A2I0KLR4"/>
<keyword evidence="3" id="KW-1185">Reference proteome</keyword>
<dbReference type="Proteomes" id="UP000233551">
    <property type="component" value="Unassembled WGS sequence"/>
</dbReference>
<evidence type="ECO:0000313" key="3">
    <source>
        <dbReference type="Proteomes" id="UP000233551"/>
    </source>
</evidence>
<gene>
    <name evidence="2" type="ORF">CRG98_010223</name>
</gene>
<dbReference type="EMBL" id="PGOL01000508">
    <property type="protein sequence ID" value="PKI69425.1"/>
    <property type="molecule type" value="Genomic_DNA"/>
</dbReference>
<comment type="caution">
    <text evidence="2">The sequence shown here is derived from an EMBL/GenBank/DDBJ whole genome shotgun (WGS) entry which is preliminary data.</text>
</comment>
<sequence length="93" mass="9786">MGRASGLDRRSKRNGLRPVSRRAVGIAENGGDGAAGGGSRLWTPRKSRKSAIWGFRAGGDRGQPVSAARPARTHFFFSGPTVHGQPVSAARFA</sequence>
<evidence type="ECO:0000256" key="1">
    <source>
        <dbReference type="SAM" id="MobiDB-lite"/>
    </source>
</evidence>
<accession>A0A2I0KLR4</accession>
<proteinExistence type="predicted"/>
<organism evidence="2 3">
    <name type="scientific">Punica granatum</name>
    <name type="common">Pomegranate</name>
    <dbReference type="NCBI Taxonomy" id="22663"/>
    <lineage>
        <taxon>Eukaryota</taxon>
        <taxon>Viridiplantae</taxon>
        <taxon>Streptophyta</taxon>
        <taxon>Embryophyta</taxon>
        <taxon>Tracheophyta</taxon>
        <taxon>Spermatophyta</taxon>
        <taxon>Magnoliopsida</taxon>
        <taxon>eudicotyledons</taxon>
        <taxon>Gunneridae</taxon>
        <taxon>Pentapetalae</taxon>
        <taxon>rosids</taxon>
        <taxon>malvids</taxon>
        <taxon>Myrtales</taxon>
        <taxon>Lythraceae</taxon>
        <taxon>Punica</taxon>
    </lineage>
</organism>